<keyword evidence="8 12" id="KW-0175">Coiled coil</keyword>
<dbReference type="OrthoDB" id="3176171at2759"/>
<organism evidence="15 16">
    <name type="scientific">Bursaphelenchus okinawaensis</name>
    <dbReference type="NCBI Taxonomy" id="465554"/>
    <lineage>
        <taxon>Eukaryota</taxon>
        <taxon>Metazoa</taxon>
        <taxon>Ecdysozoa</taxon>
        <taxon>Nematoda</taxon>
        <taxon>Chromadorea</taxon>
        <taxon>Rhabditida</taxon>
        <taxon>Tylenchina</taxon>
        <taxon>Tylenchomorpha</taxon>
        <taxon>Aphelenchoidea</taxon>
        <taxon>Aphelenchoididae</taxon>
        <taxon>Bursaphelenchus</taxon>
    </lineage>
</organism>
<dbReference type="CDD" id="cd01372">
    <property type="entry name" value="KISc_KIF4"/>
    <property type="match status" value="1"/>
</dbReference>
<keyword evidence="9 11" id="KW-0505">Motor protein</keyword>
<dbReference type="InterPro" id="IPR001680">
    <property type="entry name" value="WD40_rpt"/>
</dbReference>
<dbReference type="GO" id="GO:0005524">
    <property type="term" value="F:ATP binding"/>
    <property type="evidence" value="ECO:0007669"/>
    <property type="project" value="UniProtKB-UniRule"/>
</dbReference>
<comment type="similarity">
    <text evidence="11">Belongs to the TRAFAC class myosin-kinesin ATPase superfamily. Kinesin family.</text>
</comment>
<feature type="region of interest" description="Disordered" evidence="13">
    <location>
        <begin position="559"/>
        <end position="588"/>
    </location>
</feature>
<keyword evidence="6 11" id="KW-0547">Nucleotide-binding</keyword>
<dbReference type="InterPro" id="IPR001752">
    <property type="entry name" value="Kinesin_motor_dom"/>
</dbReference>
<evidence type="ECO:0000256" key="4">
    <source>
        <dbReference type="ARBA" id="ARBA00022701"/>
    </source>
</evidence>
<keyword evidence="4" id="KW-0493">Microtubule</keyword>
<feature type="coiled-coil region" evidence="12">
    <location>
        <begin position="849"/>
        <end position="876"/>
    </location>
</feature>
<dbReference type="Pfam" id="PF23203">
    <property type="entry name" value="KIF21A"/>
    <property type="match status" value="1"/>
</dbReference>
<dbReference type="InterPro" id="IPR027640">
    <property type="entry name" value="Kinesin-like_fam"/>
</dbReference>
<evidence type="ECO:0000256" key="2">
    <source>
        <dbReference type="ARBA" id="ARBA00022490"/>
    </source>
</evidence>
<feature type="domain" description="Kinesin motor" evidence="14">
    <location>
        <begin position="6"/>
        <end position="352"/>
    </location>
</feature>
<dbReference type="PROSITE" id="PS50067">
    <property type="entry name" value="KINESIN_MOTOR_2"/>
    <property type="match status" value="1"/>
</dbReference>
<evidence type="ECO:0000259" key="14">
    <source>
        <dbReference type="PROSITE" id="PS50067"/>
    </source>
</evidence>
<evidence type="ECO:0000256" key="6">
    <source>
        <dbReference type="ARBA" id="ARBA00022741"/>
    </source>
</evidence>
<dbReference type="Proteomes" id="UP000614601">
    <property type="component" value="Unassembled WGS sequence"/>
</dbReference>
<dbReference type="EMBL" id="CAJFDH010000004">
    <property type="protein sequence ID" value="CAD5219724.1"/>
    <property type="molecule type" value="Genomic_DNA"/>
</dbReference>
<dbReference type="Pfam" id="PF25764">
    <property type="entry name" value="KIF21A_4th"/>
    <property type="match status" value="1"/>
</dbReference>
<feature type="coiled-coil region" evidence="12">
    <location>
        <begin position="613"/>
        <end position="668"/>
    </location>
</feature>
<dbReference type="GO" id="GO:0007052">
    <property type="term" value="P:mitotic spindle organization"/>
    <property type="evidence" value="ECO:0007669"/>
    <property type="project" value="TreeGrafter"/>
</dbReference>
<dbReference type="GO" id="GO:0051231">
    <property type="term" value="P:spindle elongation"/>
    <property type="evidence" value="ECO:0007669"/>
    <property type="project" value="TreeGrafter"/>
</dbReference>
<keyword evidence="5" id="KW-0677">Repeat</keyword>
<dbReference type="Pfam" id="PF00400">
    <property type="entry name" value="WD40"/>
    <property type="match status" value="1"/>
</dbReference>
<feature type="coiled-coil region" evidence="12">
    <location>
        <begin position="367"/>
        <end position="448"/>
    </location>
</feature>
<dbReference type="Gene3D" id="3.40.850.10">
    <property type="entry name" value="Kinesin motor domain"/>
    <property type="match status" value="1"/>
</dbReference>
<dbReference type="GO" id="GO:0005875">
    <property type="term" value="C:microtubule associated complex"/>
    <property type="evidence" value="ECO:0007669"/>
    <property type="project" value="TreeGrafter"/>
</dbReference>
<keyword evidence="10" id="KW-0206">Cytoskeleton</keyword>
<dbReference type="PROSITE" id="PS00411">
    <property type="entry name" value="KINESIN_MOTOR_1"/>
    <property type="match status" value="1"/>
</dbReference>
<dbReference type="PANTHER" id="PTHR47969">
    <property type="entry name" value="CHROMOSOME-ASSOCIATED KINESIN KIF4A-RELATED"/>
    <property type="match status" value="1"/>
</dbReference>
<protein>
    <recommendedName>
        <fullName evidence="14">Kinesin motor domain-containing protein</fullName>
    </recommendedName>
</protein>
<evidence type="ECO:0000256" key="7">
    <source>
        <dbReference type="ARBA" id="ARBA00022840"/>
    </source>
</evidence>
<evidence type="ECO:0000256" key="8">
    <source>
        <dbReference type="ARBA" id="ARBA00023054"/>
    </source>
</evidence>
<keyword evidence="3" id="KW-0853">WD repeat</keyword>
<keyword evidence="2" id="KW-0963">Cytoplasm</keyword>
<dbReference type="InterPro" id="IPR056532">
    <property type="entry name" value="KIF21A/B_hel_2"/>
</dbReference>
<evidence type="ECO:0000256" key="1">
    <source>
        <dbReference type="ARBA" id="ARBA00004245"/>
    </source>
</evidence>
<dbReference type="PANTHER" id="PTHR47969:SF28">
    <property type="entry name" value="KINESIN-LIKE PROTEIN KIF21B"/>
    <property type="match status" value="1"/>
</dbReference>
<comment type="subcellular location">
    <subcellularLocation>
        <location evidence="1">Cytoplasm</location>
        <location evidence="1">Cytoskeleton</location>
    </subcellularLocation>
</comment>
<comment type="caution">
    <text evidence="15">The sequence shown here is derived from an EMBL/GenBank/DDBJ whole genome shotgun (WGS) entry which is preliminary data.</text>
</comment>
<keyword evidence="16" id="KW-1185">Reference proteome</keyword>
<dbReference type="PRINTS" id="PR00380">
    <property type="entry name" value="KINESINHEAVY"/>
</dbReference>
<dbReference type="InterPro" id="IPR015943">
    <property type="entry name" value="WD40/YVTN_repeat-like_dom_sf"/>
</dbReference>
<name>A0A811KWA3_9BILA</name>
<dbReference type="InterPro" id="IPR019821">
    <property type="entry name" value="Kinesin_motor_CS"/>
</dbReference>
<dbReference type="Proteomes" id="UP000783686">
    <property type="component" value="Unassembled WGS sequence"/>
</dbReference>
<gene>
    <name evidence="15" type="ORF">BOKJ2_LOCUS8587</name>
</gene>
<proteinExistence type="inferred from homology"/>
<feature type="region of interest" description="Disordered" evidence="13">
    <location>
        <begin position="704"/>
        <end position="731"/>
    </location>
</feature>
<dbReference type="GO" id="GO:0008017">
    <property type="term" value="F:microtubule binding"/>
    <property type="evidence" value="ECO:0007669"/>
    <property type="project" value="InterPro"/>
</dbReference>
<dbReference type="GO" id="GO:0007018">
    <property type="term" value="P:microtubule-based movement"/>
    <property type="evidence" value="ECO:0007669"/>
    <property type="project" value="InterPro"/>
</dbReference>
<dbReference type="InterPro" id="IPR027417">
    <property type="entry name" value="P-loop_NTPase"/>
</dbReference>
<evidence type="ECO:0000313" key="15">
    <source>
        <dbReference type="EMBL" id="CAD5219724.1"/>
    </source>
</evidence>
<evidence type="ECO:0000256" key="10">
    <source>
        <dbReference type="ARBA" id="ARBA00023212"/>
    </source>
</evidence>
<evidence type="ECO:0000313" key="16">
    <source>
        <dbReference type="Proteomes" id="UP000614601"/>
    </source>
</evidence>
<dbReference type="SUPFAM" id="SSF50978">
    <property type="entry name" value="WD40 repeat-like"/>
    <property type="match status" value="1"/>
</dbReference>
<dbReference type="SMART" id="SM00320">
    <property type="entry name" value="WD40"/>
    <property type="match status" value="5"/>
</dbReference>
<dbReference type="InterPro" id="IPR036322">
    <property type="entry name" value="WD40_repeat_dom_sf"/>
</dbReference>
<dbReference type="FunFam" id="3.40.850.10:FF:000011">
    <property type="entry name" value="Kinesin family member 21A"/>
    <property type="match status" value="1"/>
</dbReference>
<evidence type="ECO:0000256" key="11">
    <source>
        <dbReference type="PROSITE-ProRule" id="PRU00283"/>
    </source>
</evidence>
<dbReference type="GO" id="GO:0005874">
    <property type="term" value="C:microtubule"/>
    <property type="evidence" value="ECO:0007669"/>
    <property type="project" value="UniProtKB-KW"/>
</dbReference>
<sequence length="1403" mass="158278">MGDSTGVRVAIRVRPQNGRETAAGYQICTTVSMNEPQIFMGNDKSFTYDFVFDRNSTQESVYNACIKDLVEGVFKGYNATILAYGQTGSGKTHTMGTAFDAAASSPTSDLAGVIPRAAQQLFDGMENRRQRASDAGEPEPSFVVRVQFIELYNEDLIDLLSPDRHTGVKIHEDRESGQIVLQNATTMQTSTPMGILDILRNGALNRKVAATNMNKESSRSHAIFSVHVQQDCLETVITEQGEEKLASVISAKLHFVDLAGSERLKRTGATGERAKEGICINCGLLALGNVINALTNPKKGHVPYRDSKLTRLLQDSLGGNSRTLMVACASPNDVDFAETLNTLNYASRTKAIKNKVVANKDHGSAMVTQLRAKIVALENELNEYRSGKRVAGGDADENGISDQYYENVQLQNELQRVTVRAQALQDSNNVLTERVTRMKEQLDKANLMKMAPKVNDDGTINEVEQNQFESALSTIIETYVAEIEQLKSKLCDESSEKEEYRKKLETLKRRFMDGDIHQTSFESSAPYSPMVESQLITSARKEVEDQKKLLEIYKERAEKEGMSIDSMESPEDEPMDYERGSTPEEDDVNDEVEALDGEVIEGRETHAKLCYEVAELQNEIGTKEKLIRELELAEKKLTQVRKDYERKLNELSDRITATEAERDKILMEMSKKPGNKVSEAKVQEVKKDYEQRLSSMKGEFSKLKMAQREHERLRQRQEQQQRDLERTRNEIQDLKRSKVKLVQQMREEAKRVKRAEAEAAKKIAAMEKANRVKENKLRTLETRDRQREEFLRRKMEQMSTLTSKQRTPLTTDRRFNAASRKPFSPLKAKSKWKQLESRINAIVGQHASLVKMDEQYVRLLNEKLELEKQIKEVDARFMKTKNVDDREAIQEEANSAHEHLKYVVSQINDIRSSMAELEGVNKENGVDDQTTMQGIIQKCDNIHEAKFLLDQVVSLAITTSSEWEKMKVKQKEMEAKLNELETGKMESDRFMNSFILSQTRCQEDLERDLGSDPYATPKRASVGRMSLKARRRTQTTDELLYADENQTFQVLPNQVIPEEQEESSSSDNTMEIAYAQNTSKLTNIGVFTGHNKTVLSVDLKDTHGVSASKERVFNYFDLETMCAIIVLRNFPRPMGNCRFVPNNPDLVLCSAAFTIQVWDVRSNTVASHINSSGVSGSGGFTIPAKIPGGEAEINPIGISDCGNYMTTSYNEGARVWDLRTQRCLQFYSDLNRNRNPNEMVPYSRNGTSYILVGDTEGNIIANQIDEAFATKQYDPIDLMPQMHNRIIKLQVVDDTLYAASKHGDFWSFKMGDLTRDRTVSTIHDGTSVGDMCAVKGYNGNGQLFATGDYSGAIRLWSTENTSSFRMLDKHDGAHQSTINELASYNGLIASAADETVKLWRPDL</sequence>
<feature type="binding site" evidence="11">
    <location>
        <begin position="85"/>
        <end position="92"/>
    </location>
    <ligand>
        <name>ATP</name>
        <dbReference type="ChEBI" id="CHEBI:30616"/>
    </ligand>
</feature>
<dbReference type="SMART" id="SM00129">
    <property type="entry name" value="KISc"/>
    <property type="match status" value="1"/>
</dbReference>
<dbReference type="GO" id="GO:0003777">
    <property type="term" value="F:microtubule motor activity"/>
    <property type="evidence" value="ECO:0007669"/>
    <property type="project" value="InterPro"/>
</dbReference>
<evidence type="ECO:0000256" key="12">
    <source>
        <dbReference type="SAM" id="Coils"/>
    </source>
</evidence>
<reference evidence="15" key="1">
    <citation type="submission" date="2020-09" db="EMBL/GenBank/DDBJ databases">
        <authorList>
            <person name="Kikuchi T."/>
        </authorList>
    </citation>
    <scope>NUCLEOTIDE SEQUENCE</scope>
    <source>
        <strain evidence="15">SH1</strain>
    </source>
</reference>
<accession>A0A811KWA3</accession>
<evidence type="ECO:0000256" key="5">
    <source>
        <dbReference type="ARBA" id="ARBA00022737"/>
    </source>
</evidence>
<dbReference type="SUPFAM" id="SSF52540">
    <property type="entry name" value="P-loop containing nucleoside triphosphate hydrolases"/>
    <property type="match status" value="1"/>
</dbReference>
<dbReference type="EMBL" id="CAJFCW020000004">
    <property type="protein sequence ID" value="CAG9112814.1"/>
    <property type="molecule type" value="Genomic_DNA"/>
</dbReference>
<dbReference type="Gene3D" id="2.130.10.10">
    <property type="entry name" value="YVTN repeat-like/Quinoprotein amine dehydrogenase"/>
    <property type="match status" value="2"/>
</dbReference>
<dbReference type="InterPro" id="IPR036961">
    <property type="entry name" value="Kinesin_motor_dom_sf"/>
</dbReference>
<evidence type="ECO:0000256" key="13">
    <source>
        <dbReference type="SAM" id="MobiDB-lite"/>
    </source>
</evidence>
<keyword evidence="7 11" id="KW-0067">ATP-binding</keyword>
<dbReference type="Pfam" id="PF00225">
    <property type="entry name" value="Kinesin"/>
    <property type="match status" value="1"/>
</dbReference>
<evidence type="ECO:0000256" key="3">
    <source>
        <dbReference type="ARBA" id="ARBA00022574"/>
    </source>
</evidence>
<evidence type="ECO:0000256" key="9">
    <source>
        <dbReference type="ARBA" id="ARBA00023175"/>
    </source>
</evidence>